<dbReference type="GO" id="GO:0009090">
    <property type="term" value="P:homoserine biosynthetic process"/>
    <property type="evidence" value="ECO:0007669"/>
    <property type="project" value="TreeGrafter"/>
</dbReference>
<protein>
    <recommendedName>
        <fullName evidence="7">Aspartokinase</fullName>
        <ecNumber evidence="7">2.7.2.4</ecNumber>
    </recommendedName>
</protein>
<evidence type="ECO:0000256" key="4">
    <source>
        <dbReference type="ARBA" id="ARBA00022741"/>
    </source>
</evidence>
<dbReference type="GO" id="GO:0004072">
    <property type="term" value="F:aspartate kinase activity"/>
    <property type="evidence" value="ECO:0007669"/>
    <property type="project" value="UniProtKB-EC"/>
</dbReference>
<dbReference type="KEGG" id="alkq:M9189_03545"/>
<dbReference type="RefSeq" id="WP_250724626.1">
    <property type="nucleotide sequence ID" value="NZ_CP098400.1"/>
</dbReference>
<accession>A0A9J6ZRZ6</accession>
<dbReference type="InterPro" id="IPR001341">
    <property type="entry name" value="Asp_kinase"/>
</dbReference>
<evidence type="ECO:0000256" key="7">
    <source>
        <dbReference type="RuleBase" id="RU003448"/>
    </source>
</evidence>
<evidence type="ECO:0000256" key="6">
    <source>
        <dbReference type="ARBA" id="ARBA00022840"/>
    </source>
</evidence>
<evidence type="ECO:0000256" key="8">
    <source>
        <dbReference type="RuleBase" id="RU004249"/>
    </source>
</evidence>
<comment type="catalytic activity">
    <reaction evidence="7">
        <text>L-aspartate + ATP = 4-phospho-L-aspartate + ADP</text>
        <dbReference type="Rhea" id="RHEA:23776"/>
        <dbReference type="ChEBI" id="CHEBI:29991"/>
        <dbReference type="ChEBI" id="CHEBI:30616"/>
        <dbReference type="ChEBI" id="CHEBI:57535"/>
        <dbReference type="ChEBI" id="CHEBI:456216"/>
        <dbReference type="EC" id="2.7.2.4"/>
    </reaction>
</comment>
<gene>
    <name evidence="10" type="ORF">M9189_03545</name>
</gene>
<sequence length="414" mass="47246">MIRVYKFGGASVKDADGVRNVTSIIRKTEQPLITVISAMGKMTNALEELHRSFFEKKQEEALGAYENVIAYHRNIIKDLFGDGDACMGFNDLARSLKGIISQEPSMHYDYEYDRIVSFGELFSTKIISEYWAADGLANKWVDVRTVLKTDDLYRDANVDWELTPRLIRKAFDGKGLFLTQGFLGGTINNLTTTLGREGSDYTAAIIAYSMDAKEVTIWKDVPGVLNADPRLFPDAVMIKELSYNEAIELAYYGAQVIHPKTLKPLQNKDIILNVKSFLDHDAPGTRICERKGISEQVPVYILKKDQMFVTISPRDFSFIMEDKLIEIISIFRKFRIRMNLMQNSALNFSACFDDNGHSERLMEVLKDNFTVRYNQGVNLLTIRQYTPESIEKMTVDKEIIDSQVTRKVARFVLK</sequence>
<evidence type="ECO:0000256" key="5">
    <source>
        <dbReference type="ARBA" id="ARBA00022777"/>
    </source>
</evidence>
<feature type="domain" description="Aspartate/glutamate/uridylate kinase" evidence="9">
    <location>
        <begin position="1"/>
        <end position="270"/>
    </location>
</feature>
<keyword evidence="3 7" id="KW-0808">Transferase</keyword>
<evidence type="ECO:0000313" key="10">
    <source>
        <dbReference type="EMBL" id="URW80429.1"/>
    </source>
</evidence>
<dbReference type="InterPro" id="IPR042199">
    <property type="entry name" value="AsparK_Bifunc_asparK/hSer_DH"/>
</dbReference>
<keyword evidence="5 7" id="KW-0418">Kinase</keyword>
<keyword evidence="8" id="KW-0028">Amino-acid biosynthesis</keyword>
<dbReference type="InterPro" id="IPR001048">
    <property type="entry name" value="Asp/Glu/Uridylate_kinase"/>
</dbReference>
<keyword evidence="6" id="KW-0067">ATP-binding</keyword>
<dbReference type="InterPro" id="IPR036393">
    <property type="entry name" value="AceGlu_kinase-like_sf"/>
</dbReference>
<dbReference type="PANTHER" id="PTHR21499">
    <property type="entry name" value="ASPARTATE KINASE"/>
    <property type="match status" value="1"/>
</dbReference>
<name>A0A9J6ZRZ6_9BACT</name>
<comment type="pathway">
    <text evidence="8">Amino-acid biosynthesis; L-methionine biosynthesis via de novo pathway; L-homoserine from L-aspartate: step 1/3.</text>
</comment>
<comment type="pathway">
    <text evidence="1 8">Amino-acid biosynthesis; L-lysine biosynthesis via DAP pathway; (S)-tetrahydrodipicolinate from L-aspartate: step 1/4.</text>
</comment>
<keyword evidence="4" id="KW-0547">Nucleotide-binding</keyword>
<dbReference type="AlphaFoldDB" id="A0A9J6ZRZ6"/>
<organism evidence="10 11">
    <name type="scientific">Xiashengella succiniciproducens</name>
    <dbReference type="NCBI Taxonomy" id="2949635"/>
    <lineage>
        <taxon>Bacteria</taxon>
        <taxon>Pseudomonadati</taxon>
        <taxon>Bacteroidota</taxon>
        <taxon>Bacteroidia</taxon>
        <taxon>Marinilabiliales</taxon>
        <taxon>Marinilabiliaceae</taxon>
        <taxon>Xiashengella</taxon>
    </lineage>
</organism>
<evidence type="ECO:0000256" key="3">
    <source>
        <dbReference type="ARBA" id="ARBA00022679"/>
    </source>
</evidence>
<dbReference type="Gene3D" id="3.40.1160.10">
    <property type="entry name" value="Acetylglutamate kinase-like"/>
    <property type="match status" value="1"/>
</dbReference>
<comment type="similarity">
    <text evidence="2 7">Belongs to the aspartokinase family.</text>
</comment>
<comment type="pathway">
    <text evidence="8">Amino-acid biosynthesis; L-threonine biosynthesis; L-threonine from L-aspartate: step 1/5.</text>
</comment>
<dbReference type="Gene3D" id="1.20.120.1320">
    <property type="entry name" value="Aspartokinase, catalytic domain"/>
    <property type="match status" value="1"/>
</dbReference>
<evidence type="ECO:0000313" key="11">
    <source>
        <dbReference type="Proteomes" id="UP001056426"/>
    </source>
</evidence>
<dbReference type="GO" id="GO:0005829">
    <property type="term" value="C:cytosol"/>
    <property type="evidence" value="ECO:0007669"/>
    <property type="project" value="TreeGrafter"/>
</dbReference>
<reference evidence="10" key="2">
    <citation type="submission" date="2022-06" db="EMBL/GenBank/DDBJ databases">
        <title>Xiashengella guii gen. nov. sp. nov., a bacterium isolated form anaerobic digestion tank.</title>
        <authorList>
            <person name="Huang H."/>
        </authorList>
    </citation>
    <scope>NUCLEOTIDE SEQUENCE</scope>
    <source>
        <strain evidence="10">Ai-910</strain>
    </source>
</reference>
<dbReference type="GO" id="GO:0009089">
    <property type="term" value="P:lysine biosynthetic process via diaminopimelate"/>
    <property type="evidence" value="ECO:0007669"/>
    <property type="project" value="TreeGrafter"/>
</dbReference>
<dbReference type="Proteomes" id="UP001056426">
    <property type="component" value="Chromosome"/>
</dbReference>
<proteinExistence type="inferred from homology"/>
<dbReference type="EC" id="2.7.2.4" evidence="7"/>
<evidence type="ECO:0000259" key="9">
    <source>
        <dbReference type="Pfam" id="PF00696"/>
    </source>
</evidence>
<dbReference type="PANTHER" id="PTHR21499:SF59">
    <property type="entry name" value="ASPARTOKINASE"/>
    <property type="match status" value="1"/>
</dbReference>
<evidence type="ECO:0000256" key="1">
    <source>
        <dbReference type="ARBA" id="ARBA00004766"/>
    </source>
</evidence>
<dbReference type="EMBL" id="CP098400">
    <property type="protein sequence ID" value="URW80429.1"/>
    <property type="molecule type" value="Genomic_DNA"/>
</dbReference>
<dbReference type="GO" id="GO:0005524">
    <property type="term" value="F:ATP binding"/>
    <property type="evidence" value="ECO:0007669"/>
    <property type="project" value="UniProtKB-KW"/>
</dbReference>
<dbReference type="Pfam" id="PF00696">
    <property type="entry name" value="AA_kinase"/>
    <property type="match status" value="1"/>
</dbReference>
<dbReference type="SUPFAM" id="SSF53633">
    <property type="entry name" value="Carbamate kinase-like"/>
    <property type="match status" value="1"/>
</dbReference>
<reference evidence="10" key="1">
    <citation type="submission" date="2022-05" db="EMBL/GenBank/DDBJ databases">
        <authorList>
            <person name="Sun X."/>
        </authorList>
    </citation>
    <scope>NUCLEOTIDE SEQUENCE</scope>
    <source>
        <strain evidence="10">Ai-910</strain>
    </source>
</reference>
<dbReference type="NCBIfam" id="TIGR00657">
    <property type="entry name" value="asp_kinases"/>
    <property type="match status" value="1"/>
</dbReference>
<keyword evidence="11" id="KW-1185">Reference proteome</keyword>
<evidence type="ECO:0000256" key="2">
    <source>
        <dbReference type="ARBA" id="ARBA00010122"/>
    </source>
</evidence>